<protein>
    <submittedName>
        <fullName evidence="4">Ovule protein</fullName>
    </submittedName>
</protein>
<evidence type="ECO:0000256" key="1">
    <source>
        <dbReference type="SAM" id="MobiDB-lite"/>
    </source>
</evidence>
<organism evidence="4">
    <name type="scientific">Nippostrongylus brasiliensis</name>
    <name type="common">Rat hookworm</name>
    <dbReference type="NCBI Taxonomy" id="27835"/>
    <lineage>
        <taxon>Eukaryota</taxon>
        <taxon>Metazoa</taxon>
        <taxon>Ecdysozoa</taxon>
        <taxon>Nematoda</taxon>
        <taxon>Chromadorea</taxon>
        <taxon>Rhabditida</taxon>
        <taxon>Rhabditina</taxon>
        <taxon>Rhabditomorpha</taxon>
        <taxon>Strongyloidea</taxon>
        <taxon>Heligmosomidae</taxon>
        <taxon>Nippostrongylus</taxon>
    </lineage>
</organism>
<sequence length="137" mass="15276">MLDALASPSRHSNSGHISNSTEGVSTPGSEMLKEEGGVIKGELISWVGLFSRRLEIMSEEKQIVINHFPKGTINITACLVQLEKQYNKIKYQETTKPEQSQKDSSVSRMADVDRIFKTCDRCERAEMAVCREPAESA</sequence>
<dbReference type="AlphaFoldDB" id="A0A0N4XY25"/>
<keyword evidence="3" id="KW-1185">Reference proteome</keyword>
<dbReference type="WBParaSite" id="NBR_0000795301-mRNA-1">
    <property type="protein sequence ID" value="NBR_0000795301-mRNA-1"/>
    <property type="gene ID" value="NBR_0000795301"/>
</dbReference>
<reference evidence="4" key="1">
    <citation type="submission" date="2017-02" db="UniProtKB">
        <authorList>
            <consortium name="WormBaseParasite"/>
        </authorList>
    </citation>
    <scope>IDENTIFICATION</scope>
</reference>
<evidence type="ECO:0000313" key="2">
    <source>
        <dbReference type="EMBL" id="VDL71543.1"/>
    </source>
</evidence>
<accession>A0A0N4XY25</accession>
<feature type="region of interest" description="Disordered" evidence="1">
    <location>
        <begin position="1"/>
        <end position="31"/>
    </location>
</feature>
<reference evidence="2 3" key="2">
    <citation type="submission" date="2018-11" db="EMBL/GenBank/DDBJ databases">
        <authorList>
            <consortium name="Pathogen Informatics"/>
        </authorList>
    </citation>
    <scope>NUCLEOTIDE SEQUENCE [LARGE SCALE GENOMIC DNA]</scope>
</reference>
<feature type="compositionally biased region" description="Polar residues" evidence="1">
    <location>
        <begin position="9"/>
        <end position="28"/>
    </location>
</feature>
<proteinExistence type="predicted"/>
<dbReference type="Proteomes" id="UP000271162">
    <property type="component" value="Unassembled WGS sequence"/>
</dbReference>
<name>A0A0N4XY25_NIPBR</name>
<gene>
    <name evidence="2" type="ORF">NBR_LOCUS7954</name>
</gene>
<evidence type="ECO:0000313" key="4">
    <source>
        <dbReference type="WBParaSite" id="NBR_0000795301-mRNA-1"/>
    </source>
</evidence>
<evidence type="ECO:0000313" key="3">
    <source>
        <dbReference type="Proteomes" id="UP000271162"/>
    </source>
</evidence>
<dbReference type="EMBL" id="UYSL01019947">
    <property type="protein sequence ID" value="VDL71543.1"/>
    <property type="molecule type" value="Genomic_DNA"/>
</dbReference>